<dbReference type="VEuPathDB" id="VectorBase:RPRC012961"/>
<name>T1I9J0_RHOPR</name>
<evidence type="ECO:0000313" key="2">
    <source>
        <dbReference type="Proteomes" id="UP000015103"/>
    </source>
</evidence>
<dbReference type="AlphaFoldDB" id="T1I9J0"/>
<dbReference type="OMA" id="MAFKLFY"/>
<accession>T1I9J0</accession>
<dbReference type="EnsemblMetazoa" id="RPRC012961-RA">
    <property type="protein sequence ID" value="RPRC012961-PA"/>
    <property type="gene ID" value="RPRC012961"/>
</dbReference>
<evidence type="ECO:0000313" key="1">
    <source>
        <dbReference type="EnsemblMetazoa" id="RPRC012961-PA"/>
    </source>
</evidence>
<dbReference type="InParanoid" id="T1I9J0"/>
<sequence>MAFKLFYALLSVAALLTISLAAPSPKEKEALEPKEDLKTDATYGFGYAYPFYGYGGYYPYYGYGYGLGYGYGYGK</sequence>
<keyword evidence="2" id="KW-1185">Reference proteome</keyword>
<dbReference type="EMBL" id="ACPB03023912">
    <property type="status" value="NOT_ANNOTATED_CDS"/>
    <property type="molecule type" value="Genomic_DNA"/>
</dbReference>
<organism evidence="1 2">
    <name type="scientific">Rhodnius prolixus</name>
    <name type="common">Triatomid bug</name>
    <dbReference type="NCBI Taxonomy" id="13249"/>
    <lineage>
        <taxon>Eukaryota</taxon>
        <taxon>Metazoa</taxon>
        <taxon>Ecdysozoa</taxon>
        <taxon>Arthropoda</taxon>
        <taxon>Hexapoda</taxon>
        <taxon>Insecta</taxon>
        <taxon>Pterygota</taxon>
        <taxon>Neoptera</taxon>
        <taxon>Paraneoptera</taxon>
        <taxon>Hemiptera</taxon>
        <taxon>Heteroptera</taxon>
        <taxon>Panheteroptera</taxon>
        <taxon>Cimicomorpha</taxon>
        <taxon>Reduviidae</taxon>
        <taxon>Triatominae</taxon>
        <taxon>Rhodnius</taxon>
    </lineage>
</organism>
<dbReference type="Proteomes" id="UP000015103">
    <property type="component" value="Unassembled WGS sequence"/>
</dbReference>
<reference evidence="1" key="1">
    <citation type="submission" date="2015-05" db="UniProtKB">
        <authorList>
            <consortium name="EnsemblMetazoa"/>
        </authorList>
    </citation>
    <scope>IDENTIFICATION</scope>
</reference>
<dbReference type="HOGENOM" id="CLU_2674157_0_0_1"/>
<proteinExistence type="predicted"/>
<protein>
    <submittedName>
        <fullName evidence="1">Uncharacterized protein</fullName>
    </submittedName>
</protein>